<comment type="similarity">
    <text evidence="2">Belongs to the KdsC family.</text>
</comment>
<name>A0A2N5Z931_MUIH1</name>
<dbReference type="Gene3D" id="3.40.50.1000">
    <property type="entry name" value="HAD superfamily/HAD-like"/>
    <property type="match status" value="1"/>
</dbReference>
<dbReference type="PANTHER" id="PTHR21485:SF3">
    <property type="entry name" value="N-ACYLNEURAMINATE CYTIDYLYLTRANSFERASE"/>
    <property type="match status" value="1"/>
</dbReference>
<keyword evidence="4 7" id="KW-0479">Metal-binding</keyword>
<dbReference type="SFLD" id="SFLDG01136">
    <property type="entry name" value="C1.6:_Phosphoserine_Phosphatas"/>
    <property type="match status" value="1"/>
</dbReference>
<dbReference type="NCBIfam" id="TIGR01670">
    <property type="entry name" value="KdsC-phosphatas"/>
    <property type="match status" value="1"/>
</dbReference>
<dbReference type="Proteomes" id="UP000234857">
    <property type="component" value="Unassembled WGS sequence"/>
</dbReference>
<dbReference type="PANTHER" id="PTHR21485">
    <property type="entry name" value="HAD SUPERFAMILY MEMBERS CMAS AND KDSC"/>
    <property type="match status" value="1"/>
</dbReference>
<dbReference type="InterPro" id="IPR010023">
    <property type="entry name" value="KdsC_fam"/>
</dbReference>
<evidence type="ECO:0000313" key="8">
    <source>
        <dbReference type="EMBL" id="PLX15167.1"/>
    </source>
</evidence>
<dbReference type="InterPro" id="IPR050793">
    <property type="entry name" value="CMP-NeuNAc_synthase"/>
</dbReference>
<dbReference type="GO" id="GO:0019143">
    <property type="term" value="F:3-deoxy-manno-octulosonate-8-phosphatase activity"/>
    <property type="evidence" value="ECO:0007669"/>
    <property type="project" value="UniProtKB-EC"/>
</dbReference>
<dbReference type="SFLD" id="SFLDS00003">
    <property type="entry name" value="Haloacid_Dehalogenase"/>
    <property type="match status" value="1"/>
</dbReference>
<feature type="binding site" evidence="7">
    <location>
        <position position="101"/>
    </location>
    <ligand>
        <name>Mg(2+)</name>
        <dbReference type="ChEBI" id="CHEBI:18420"/>
    </ligand>
</feature>
<proteinExistence type="inferred from homology"/>
<dbReference type="EC" id="3.1.3.45" evidence="8"/>
<dbReference type="PIRSF" id="PIRSF006118">
    <property type="entry name" value="KDO8-P_Ptase"/>
    <property type="match status" value="1"/>
</dbReference>
<dbReference type="InterPro" id="IPR036412">
    <property type="entry name" value="HAD-like_sf"/>
</dbReference>
<dbReference type="SFLD" id="SFLDG01138">
    <property type="entry name" value="C1.6.2:_Deoxy-d-mannose-octulo"/>
    <property type="match status" value="1"/>
</dbReference>
<evidence type="ECO:0000256" key="6">
    <source>
        <dbReference type="ARBA" id="ARBA00022842"/>
    </source>
</evidence>
<dbReference type="AlphaFoldDB" id="A0A2N5Z931"/>
<dbReference type="GO" id="GO:0008781">
    <property type="term" value="F:N-acylneuraminate cytidylyltransferase activity"/>
    <property type="evidence" value="ECO:0007669"/>
    <property type="project" value="TreeGrafter"/>
</dbReference>
<dbReference type="InterPro" id="IPR023214">
    <property type="entry name" value="HAD_sf"/>
</dbReference>
<evidence type="ECO:0000256" key="5">
    <source>
        <dbReference type="ARBA" id="ARBA00022801"/>
    </source>
</evidence>
<evidence type="ECO:0000256" key="4">
    <source>
        <dbReference type="ARBA" id="ARBA00022723"/>
    </source>
</evidence>
<evidence type="ECO:0000313" key="9">
    <source>
        <dbReference type="Proteomes" id="UP000234857"/>
    </source>
</evidence>
<dbReference type="FunFam" id="3.40.50.1000:FF:000029">
    <property type="entry name" value="3-deoxy-D-manno-octulosonate 8-phosphate phosphatase KdsC"/>
    <property type="match status" value="1"/>
</dbReference>
<organism evidence="8 9">
    <name type="scientific">Muiribacterium halophilum</name>
    <dbReference type="NCBI Taxonomy" id="2053465"/>
    <lineage>
        <taxon>Bacteria</taxon>
        <taxon>Candidatus Muiribacteriota</taxon>
        <taxon>Candidatus Muiribacteriia</taxon>
        <taxon>Candidatus Muiribacteriales</taxon>
        <taxon>Candidatus Muiribacteriaceae</taxon>
        <taxon>Candidatus Muiribacterium</taxon>
    </lineage>
</organism>
<keyword evidence="5 8" id="KW-0378">Hydrolase</keyword>
<comment type="cofactor">
    <cofactor evidence="1 7">
        <name>Mg(2+)</name>
        <dbReference type="ChEBI" id="CHEBI:18420"/>
    </cofactor>
</comment>
<dbReference type="EMBL" id="PKTG01000146">
    <property type="protein sequence ID" value="PLX15167.1"/>
    <property type="molecule type" value="Genomic_DNA"/>
</dbReference>
<dbReference type="CDD" id="cd01630">
    <property type="entry name" value="HAD_KDO-like"/>
    <property type="match status" value="1"/>
</dbReference>
<accession>A0A2N5Z931</accession>
<dbReference type="Pfam" id="PF08282">
    <property type="entry name" value="Hydrolase_3"/>
    <property type="match status" value="1"/>
</dbReference>
<comment type="subunit">
    <text evidence="3">Homotetramer.</text>
</comment>
<feature type="binding site" evidence="7">
    <location>
        <position position="10"/>
    </location>
    <ligand>
        <name>substrate</name>
    </ligand>
</feature>
<evidence type="ECO:0000256" key="1">
    <source>
        <dbReference type="ARBA" id="ARBA00001946"/>
    </source>
</evidence>
<comment type="caution">
    <text evidence="8">The sequence shown here is derived from an EMBL/GenBank/DDBJ whole genome shotgun (WGS) entry which is preliminary data.</text>
</comment>
<keyword evidence="6 7" id="KW-0460">Magnesium</keyword>
<feature type="binding site" evidence="7">
    <location>
        <position position="8"/>
    </location>
    <ligand>
        <name>Mg(2+)</name>
        <dbReference type="ChEBI" id="CHEBI:18420"/>
    </ligand>
</feature>
<evidence type="ECO:0000256" key="3">
    <source>
        <dbReference type="ARBA" id="ARBA00011881"/>
    </source>
</evidence>
<reference evidence="8 9" key="1">
    <citation type="submission" date="2017-11" db="EMBL/GenBank/DDBJ databases">
        <title>Genome-resolved metagenomics identifies genetic mobility, metabolic interactions, and unexpected diversity in perchlorate-reducing communities.</title>
        <authorList>
            <person name="Barnum T.P."/>
            <person name="Figueroa I.A."/>
            <person name="Carlstrom C.I."/>
            <person name="Lucas L.N."/>
            <person name="Engelbrektson A.L."/>
            <person name="Coates J.D."/>
        </authorList>
    </citation>
    <scope>NUCLEOTIDE SEQUENCE [LARGE SCALE GENOMIC DNA]</scope>
    <source>
        <strain evidence="8">BM706</strain>
    </source>
</reference>
<dbReference type="SUPFAM" id="SSF56784">
    <property type="entry name" value="HAD-like"/>
    <property type="match status" value="1"/>
</dbReference>
<dbReference type="GO" id="GO:0046872">
    <property type="term" value="F:metal ion binding"/>
    <property type="evidence" value="ECO:0007669"/>
    <property type="project" value="UniProtKB-KW"/>
</dbReference>
<evidence type="ECO:0000256" key="7">
    <source>
        <dbReference type="PIRSR" id="PIRSR006118-2"/>
    </source>
</evidence>
<dbReference type="NCBIfam" id="TIGR01662">
    <property type="entry name" value="HAD-SF-IIIA"/>
    <property type="match status" value="1"/>
</dbReference>
<gene>
    <name evidence="8" type="ORF">C0601_13635</name>
</gene>
<sequence>MIRLVILDVDGTLTDGGIYYSEEGVEIKRFNVKDGLGIICGMKHGLRFAIITGRKSNIVMRRASELGITDIYQGVHNKVESLMSIIAKYRVNPDEVAYVGDDLNDLSVMEKIAMPMCPSDAVEEVKKISKFISKRKGGEGAVRECVEHVLRQNGSFEKALRKFR</sequence>
<dbReference type="InterPro" id="IPR006549">
    <property type="entry name" value="HAD-SF_hydro_IIIA"/>
</dbReference>
<evidence type="ECO:0000256" key="2">
    <source>
        <dbReference type="ARBA" id="ARBA00005893"/>
    </source>
</evidence>
<protein>
    <submittedName>
        <fullName evidence="8">3-deoxy-D-manno-octulosonate 8-phosphate phosphatase</fullName>
        <ecNumber evidence="8">3.1.3.45</ecNumber>
    </submittedName>
</protein>